<name>A0AAN8RZ54_POLSC</name>
<accession>A0AAN8RZ54</accession>
<gene>
    <name evidence="1" type="ORF">RUM43_013084</name>
</gene>
<protein>
    <submittedName>
        <fullName evidence="1">Uncharacterized protein</fullName>
    </submittedName>
</protein>
<reference evidence="1 2" key="1">
    <citation type="submission" date="2023-10" db="EMBL/GenBank/DDBJ databases">
        <title>Genomes of two closely related lineages of the louse Polyplax serrata with different host specificities.</title>
        <authorList>
            <person name="Martinu J."/>
            <person name="Tarabai H."/>
            <person name="Stefka J."/>
            <person name="Hypsa V."/>
        </authorList>
    </citation>
    <scope>NUCLEOTIDE SEQUENCE [LARGE SCALE GENOMIC DNA]</scope>
    <source>
        <strain evidence="1">HR10_N</strain>
    </source>
</reference>
<sequence>MANSSLNSSREEKIVSFEKGKIMGGEINERAGERMKVRERERRGFVLIQRGLWLVNTKNDVDEWEKKKEETGGDDDEMLMMIENAQEKEKQQQQRQNDIYI</sequence>
<dbReference type="AlphaFoldDB" id="A0AAN8RZ54"/>
<proteinExistence type="predicted"/>
<organism evidence="1 2">
    <name type="scientific">Polyplax serrata</name>
    <name type="common">Common mouse louse</name>
    <dbReference type="NCBI Taxonomy" id="468196"/>
    <lineage>
        <taxon>Eukaryota</taxon>
        <taxon>Metazoa</taxon>
        <taxon>Ecdysozoa</taxon>
        <taxon>Arthropoda</taxon>
        <taxon>Hexapoda</taxon>
        <taxon>Insecta</taxon>
        <taxon>Pterygota</taxon>
        <taxon>Neoptera</taxon>
        <taxon>Paraneoptera</taxon>
        <taxon>Psocodea</taxon>
        <taxon>Troctomorpha</taxon>
        <taxon>Phthiraptera</taxon>
        <taxon>Anoplura</taxon>
        <taxon>Polyplacidae</taxon>
        <taxon>Polyplax</taxon>
    </lineage>
</organism>
<dbReference type="EMBL" id="JAWJWE010000041">
    <property type="protein sequence ID" value="KAK6618693.1"/>
    <property type="molecule type" value="Genomic_DNA"/>
</dbReference>
<dbReference type="Proteomes" id="UP001372834">
    <property type="component" value="Unassembled WGS sequence"/>
</dbReference>
<comment type="caution">
    <text evidence="1">The sequence shown here is derived from an EMBL/GenBank/DDBJ whole genome shotgun (WGS) entry which is preliminary data.</text>
</comment>
<evidence type="ECO:0000313" key="2">
    <source>
        <dbReference type="Proteomes" id="UP001372834"/>
    </source>
</evidence>
<evidence type="ECO:0000313" key="1">
    <source>
        <dbReference type="EMBL" id="KAK6618693.1"/>
    </source>
</evidence>